<accession>H0E5N7</accession>
<feature type="compositionally biased region" description="Basic residues" evidence="1">
    <location>
        <begin position="1"/>
        <end position="10"/>
    </location>
</feature>
<dbReference type="InterPro" id="IPR003399">
    <property type="entry name" value="Mce/MlaD"/>
</dbReference>
<keyword evidence="2" id="KW-0812">Transmembrane</keyword>
<evidence type="ECO:0000313" key="5">
    <source>
        <dbReference type="Proteomes" id="UP000005143"/>
    </source>
</evidence>
<dbReference type="EMBL" id="AGUD01000192">
    <property type="protein sequence ID" value="EHN11000.1"/>
    <property type="molecule type" value="Genomic_DNA"/>
</dbReference>
<proteinExistence type="predicted"/>
<evidence type="ECO:0000313" key="4">
    <source>
        <dbReference type="EMBL" id="EHN11000.1"/>
    </source>
</evidence>
<feature type="transmembrane region" description="Helical" evidence="2">
    <location>
        <begin position="25"/>
        <end position="43"/>
    </location>
</feature>
<feature type="region of interest" description="Disordered" evidence="1">
    <location>
        <begin position="1"/>
        <end position="20"/>
    </location>
</feature>
<dbReference type="OrthoDB" id="5241191at2"/>
<keyword evidence="2" id="KW-0472">Membrane</keyword>
<dbReference type="Proteomes" id="UP000005143">
    <property type="component" value="Unassembled WGS sequence"/>
</dbReference>
<keyword evidence="5" id="KW-1185">Reference proteome</keyword>
<keyword evidence="2" id="KW-1133">Transmembrane helix</keyword>
<dbReference type="Pfam" id="PF02470">
    <property type="entry name" value="MlaD"/>
    <property type="match status" value="1"/>
</dbReference>
<evidence type="ECO:0000256" key="1">
    <source>
        <dbReference type="SAM" id="MobiDB-lite"/>
    </source>
</evidence>
<feature type="domain" description="Mce/MlaD" evidence="3">
    <location>
        <begin position="55"/>
        <end position="136"/>
    </location>
</feature>
<comment type="caution">
    <text evidence="4">The sequence shown here is derived from an EMBL/GenBank/DDBJ whole genome shotgun (WGS) entry which is preliminary data.</text>
</comment>
<dbReference type="AlphaFoldDB" id="H0E5N7"/>
<dbReference type="InterPro" id="IPR052336">
    <property type="entry name" value="MlaD_Phospholipid_Transporter"/>
</dbReference>
<dbReference type="RefSeq" id="WP_007574708.1">
    <property type="nucleotide sequence ID" value="NZ_AGUD01000192.1"/>
</dbReference>
<reference evidence="4 5" key="1">
    <citation type="journal article" date="2013" name="Biodegradation">
        <title>Quantitative proteomic analysis of ibuprofen-degrading Patulibacter sp. strain I11.</title>
        <authorList>
            <person name="Almeida B."/>
            <person name="Kjeldal H."/>
            <person name="Lolas I."/>
            <person name="Knudsen A.D."/>
            <person name="Carvalho G."/>
            <person name="Nielsen K.L."/>
            <person name="Barreto Crespo M.T."/>
            <person name="Stensballe A."/>
            <person name="Nielsen J.L."/>
        </authorList>
    </citation>
    <scope>NUCLEOTIDE SEQUENCE [LARGE SCALE GENOMIC DNA]</scope>
    <source>
        <strain evidence="4 5">I11</strain>
    </source>
</reference>
<gene>
    <name evidence="4" type="ORF">PAI11_21340</name>
</gene>
<evidence type="ECO:0000259" key="3">
    <source>
        <dbReference type="Pfam" id="PF02470"/>
    </source>
</evidence>
<organism evidence="4 5">
    <name type="scientific">Patulibacter medicamentivorans</name>
    <dbReference type="NCBI Taxonomy" id="1097667"/>
    <lineage>
        <taxon>Bacteria</taxon>
        <taxon>Bacillati</taxon>
        <taxon>Actinomycetota</taxon>
        <taxon>Thermoleophilia</taxon>
        <taxon>Solirubrobacterales</taxon>
        <taxon>Patulibacteraceae</taxon>
        <taxon>Patulibacter</taxon>
    </lineage>
</organism>
<sequence length="499" mass="53539">MSRRTRKGGRRRFEIQPGQHRPKNARNGLIFVVLAGLFLFVIYTKPGIPFLDGGGTEIAADIDNGANIRPGYTPVRVQGVEVGQVTSVGRAASGKGVRIAMKIDDGKGVSVRRDATLTLRWRTLLGRNLYVDLKPGSPSAPPLGDDTIALARTSTQTELDEAIEPLDDHGRQAVKTIVNEFDKGFASPDGYRRTVRALRPAMRSLGPGLRALRGTQPGDLPRMIRATSRTVGAVARDEVALGELINSGRVALGVTAARQADLRGLLSAAPGALAETRRTMVRLRSTLDVLDPLARDLRPGVRKLEGSARDAQTVLTAATPLLKDARPTLRALQPAVQDLTKLTTSGNAFIDALDPTLDRLIYPILPWARQRDIESKRKNYEVIGPALSSAAGVTALGDRNGPVANFEAGVGEGLPGLSPCKTFLTNEYVAPDEKLNCELAARLIQGLLTGTPPDKVELRGGTVPEKKLRAIMDDKAKLRSLVRKAAPGLAGTTTKERGR</sequence>
<evidence type="ECO:0000256" key="2">
    <source>
        <dbReference type="SAM" id="Phobius"/>
    </source>
</evidence>
<protein>
    <submittedName>
        <fullName evidence="4">Virulence factor Mce family protein</fullName>
    </submittedName>
</protein>
<name>H0E5N7_9ACTN</name>
<dbReference type="PANTHER" id="PTHR33371">
    <property type="entry name" value="INTERMEMBRANE PHOSPHOLIPID TRANSPORT SYSTEM BINDING PROTEIN MLAD-RELATED"/>
    <property type="match status" value="1"/>
</dbReference>
<dbReference type="PANTHER" id="PTHR33371:SF4">
    <property type="entry name" value="INTERMEMBRANE PHOSPHOLIPID TRANSPORT SYSTEM BINDING PROTEIN MLAD"/>
    <property type="match status" value="1"/>
</dbReference>